<name>A0A6C0E2Y2_9ZZZZ</name>
<evidence type="ECO:0000313" key="1">
    <source>
        <dbReference type="EMBL" id="QHT22971.1"/>
    </source>
</evidence>
<dbReference type="AlphaFoldDB" id="A0A6C0E2Y2"/>
<dbReference type="EMBL" id="MN739722">
    <property type="protein sequence ID" value="QHT22971.1"/>
    <property type="molecule type" value="Genomic_DNA"/>
</dbReference>
<proteinExistence type="predicted"/>
<sequence length="152" mass="18384">MNFENEIVYVKNKEYIYVLTINVDNDNVLDLSIFEIEEWTHLTKISKVFEDAVVNLDVDISLRPYINVSKDIKKAVYYLYYSPFCNWKGFNDLEYEILEINDIYKVVFDLVREHQKITINDFRKWIIDNYTNIQMHYESLLNNKINLFIPFS</sequence>
<organism evidence="1">
    <name type="scientific">viral metagenome</name>
    <dbReference type="NCBI Taxonomy" id="1070528"/>
    <lineage>
        <taxon>unclassified sequences</taxon>
        <taxon>metagenomes</taxon>
        <taxon>organismal metagenomes</taxon>
    </lineage>
</organism>
<reference evidence="1" key="1">
    <citation type="journal article" date="2020" name="Nature">
        <title>Giant virus diversity and host interactions through global metagenomics.</title>
        <authorList>
            <person name="Schulz F."/>
            <person name="Roux S."/>
            <person name="Paez-Espino D."/>
            <person name="Jungbluth S."/>
            <person name="Walsh D.A."/>
            <person name="Denef V.J."/>
            <person name="McMahon K.D."/>
            <person name="Konstantinidis K.T."/>
            <person name="Eloe-Fadrosh E.A."/>
            <person name="Kyrpides N.C."/>
            <person name="Woyke T."/>
        </authorList>
    </citation>
    <scope>NUCLEOTIDE SEQUENCE</scope>
    <source>
        <strain evidence="1">GVMAG-M-3300023179-114</strain>
    </source>
</reference>
<accession>A0A6C0E2Y2</accession>
<protein>
    <submittedName>
        <fullName evidence="1">Uncharacterized protein</fullName>
    </submittedName>
</protein>